<keyword evidence="2" id="KW-1133">Transmembrane helix</keyword>
<feature type="transmembrane region" description="Helical" evidence="2">
    <location>
        <begin position="117"/>
        <end position="138"/>
    </location>
</feature>
<dbReference type="OrthoDB" id="3234297at2759"/>
<accession>A0A409XZJ0</accession>
<proteinExistence type="predicted"/>
<name>A0A409XZJ0_9AGAR</name>
<evidence type="ECO:0000256" key="1">
    <source>
        <dbReference type="SAM" id="MobiDB-lite"/>
    </source>
</evidence>
<keyword evidence="2" id="KW-0472">Membrane</keyword>
<feature type="transmembrane region" description="Helical" evidence="2">
    <location>
        <begin position="335"/>
        <end position="354"/>
    </location>
</feature>
<evidence type="ECO:0000313" key="3">
    <source>
        <dbReference type="EMBL" id="PPQ96198.1"/>
    </source>
</evidence>
<feature type="transmembrane region" description="Helical" evidence="2">
    <location>
        <begin position="91"/>
        <end position="111"/>
    </location>
</feature>
<dbReference type="AlphaFoldDB" id="A0A409XZJ0"/>
<gene>
    <name evidence="3" type="ORF">CVT26_005509</name>
</gene>
<feature type="transmembrane region" description="Helical" evidence="2">
    <location>
        <begin position="271"/>
        <end position="290"/>
    </location>
</feature>
<feature type="transmembrane region" description="Helical" evidence="2">
    <location>
        <begin position="158"/>
        <end position="179"/>
    </location>
</feature>
<feature type="transmembrane region" description="Helical" evidence="2">
    <location>
        <begin position="366"/>
        <end position="390"/>
    </location>
</feature>
<keyword evidence="2" id="KW-0812">Transmembrane</keyword>
<evidence type="ECO:0000313" key="4">
    <source>
        <dbReference type="Proteomes" id="UP000284706"/>
    </source>
</evidence>
<feature type="transmembrane region" description="Helical" evidence="2">
    <location>
        <begin position="451"/>
        <end position="472"/>
    </location>
</feature>
<protein>
    <submittedName>
        <fullName evidence="3">Uncharacterized protein</fullName>
    </submittedName>
</protein>
<feature type="transmembrane region" description="Helical" evidence="2">
    <location>
        <begin position="410"/>
        <end position="430"/>
    </location>
</feature>
<comment type="caution">
    <text evidence="3">The sequence shown here is derived from an EMBL/GenBank/DDBJ whole genome shotgun (WGS) entry which is preliminary data.</text>
</comment>
<sequence>MQGCCKSFLLLLHDSMRAARPSVTFNYTSDPYLWFQAYCLNPPADSCDVGPCPNSDVTGIGQQISVCISSTLLAIVLIHSPSDVETAIYPYLLSLYALLISTLLSLLQSNLTQNDGVFVLVAIASPVTLYLWSIFLFAFLFRRAPSWISSNLNRTHQFFLTISTIGSFAFWMALVGLVVGAHRSITFSQPACNEKFGLVRSINIAWPVPYFIQATILCIALNLVTLVPRSSDVSWTTNMLLEAWPRPFASQRSIAFLLFTLQGFLSIPVGLTYNFTYLAILCLALILFALHHVFDIAHGRYSSLLNRLREFPFILTAVAVVLFPAFAPIRVRPDGAVLTTVMLPSWWITAPKIYHSKRHILVSRVIFTNIHLFSYICSLSFPLFLMSYILDPFLEQHFASLKSYVIQSSFIVFYWWAVPWIHATFPKPLVPEGFLDKQQRLWDKFSQCGTLLKFAFLVFIPTTAWIFTLLAADVNVVYEITFGQLFAILVSLVSVWTFFSLCWKNWRSILDAIWTMESTSSNRESTIALVDVLAHRPETTVPTFQPEPAQADQHMSKRSTYPPISEITSH</sequence>
<reference evidence="3 4" key="1">
    <citation type="journal article" date="2018" name="Evol. Lett.">
        <title>Horizontal gene cluster transfer increased hallucinogenic mushroom diversity.</title>
        <authorList>
            <person name="Reynolds H.T."/>
            <person name="Vijayakumar V."/>
            <person name="Gluck-Thaler E."/>
            <person name="Korotkin H.B."/>
            <person name="Matheny P.B."/>
            <person name="Slot J.C."/>
        </authorList>
    </citation>
    <scope>NUCLEOTIDE SEQUENCE [LARGE SCALE GENOMIC DNA]</scope>
    <source>
        <strain evidence="3 4">SRW20</strain>
    </source>
</reference>
<keyword evidence="4" id="KW-1185">Reference proteome</keyword>
<dbReference type="InParanoid" id="A0A409XZJ0"/>
<dbReference type="Proteomes" id="UP000284706">
    <property type="component" value="Unassembled WGS sequence"/>
</dbReference>
<feature type="transmembrane region" description="Helical" evidence="2">
    <location>
        <begin position="311"/>
        <end position="329"/>
    </location>
</feature>
<feature type="transmembrane region" description="Helical" evidence="2">
    <location>
        <begin position="484"/>
        <end position="503"/>
    </location>
</feature>
<feature type="transmembrane region" description="Helical" evidence="2">
    <location>
        <begin position="208"/>
        <end position="227"/>
    </location>
</feature>
<organism evidence="3 4">
    <name type="scientific">Gymnopilus dilepis</name>
    <dbReference type="NCBI Taxonomy" id="231916"/>
    <lineage>
        <taxon>Eukaryota</taxon>
        <taxon>Fungi</taxon>
        <taxon>Dikarya</taxon>
        <taxon>Basidiomycota</taxon>
        <taxon>Agaricomycotina</taxon>
        <taxon>Agaricomycetes</taxon>
        <taxon>Agaricomycetidae</taxon>
        <taxon>Agaricales</taxon>
        <taxon>Agaricineae</taxon>
        <taxon>Hymenogastraceae</taxon>
        <taxon>Gymnopilus</taxon>
    </lineage>
</organism>
<feature type="region of interest" description="Disordered" evidence="1">
    <location>
        <begin position="543"/>
        <end position="570"/>
    </location>
</feature>
<evidence type="ECO:0000256" key="2">
    <source>
        <dbReference type="SAM" id="Phobius"/>
    </source>
</evidence>
<dbReference type="EMBL" id="NHYE01001389">
    <property type="protein sequence ID" value="PPQ96198.1"/>
    <property type="molecule type" value="Genomic_DNA"/>
</dbReference>